<evidence type="ECO:0000256" key="3">
    <source>
        <dbReference type="ARBA" id="ARBA00023242"/>
    </source>
</evidence>
<keyword evidence="10" id="KW-1185">Reference proteome</keyword>
<evidence type="ECO:0000256" key="1">
    <source>
        <dbReference type="ARBA" id="ARBA00004123"/>
    </source>
</evidence>
<organism evidence="9 10">
    <name type="scientific">Bemisia tabaci</name>
    <name type="common">Sweetpotato whitefly</name>
    <name type="synonym">Aleurodes tabaci</name>
    <dbReference type="NCBI Taxonomy" id="7038"/>
    <lineage>
        <taxon>Eukaryota</taxon>
        <taxon>Metazoa</taxon>
        <taxon>Ecdysozoa</taxon>
        <taxon>Arthropoda</taxon>
        <taxon>Hexapoda</taxon>
        <taxon>Insecta</taxon>
        <taxon>Pterygota</taxon>
        <taxon>Neoptera</taxon>
        <taxon>Paraneoptera</taxon>
        <taxon>Hemiptera</taxon>
        <taxon>Sternorrhyncha</taxon>
        <taxon>Aleyrodoidea</taxon>
        <taxon>Aleyrodidae</taxon>
        <taxon>Aleyrodinae</taxon>
        <taxon>Bemisia</taxon>
    </lineage>
</organism>
<evidence type="ECO:0000259" key="6">
    <source>
        <dbReference type="Pfam" id="PF13519"/>
    </source>
</evidence>
<dbReference type="InterPro" id="IPR002035">
    <property type="entry name" value="VWF_A"/>
</dbReference>
<evidence type="ECO:0000256" key="4">
    <source>
        <dbReference type="ARBA" id="ARBA00061449"/>
    </source>
</evidence>
<feature type="domain" description="VWFA" evidence="6">
    <location>
        <begin position="3"/>
        <end position="118"/>
    </location>
</feature>
<comment type="subcellular location">
    <subcellularLocation>
        <location evidence="1">Nucleus</location>
    </subcellularLocation>
</comment>
<reference evidence="9" key="1">
    <citation type="submission" date="2021-12" db="EMBL/GenBank/DDBJ databases">
        <authorList>
            <person name="King R."/>
        </authorList>
    </citation>
    <scope>NUCLEOTIDE SEQUENCE</scope>
</reference>
<dbReference type="GO" id="GO:0034472">
    <property type="term" value="P:snRNA 3'-end processing"/>
    <property type="evidence" value="ECO:0007669"/>
    <property type="project" value="TreeGrafter"/>
</dbReference>
<dbReference type="GO" id="GO:0032039">
    <property type="term" value="C:integrator complex"/>
    <property type="evidence" value="ECO:0007669"/>
    <property type="project" value="InterPro"/>
</dbReference>
<proteinExistence type="inferred from homology"/>
<evidence type="ECO:0000256" key="5">
    <source>
        <dbReference type="SAM" id="MobiDB-lite"/>
    </source>
</evidence>
<feature type="domain" description="Integrator complex subunit 14 beta-barrel" evidence="7">
    <location>
        <begin position="198"/>
        <end position="342"/>
    </location>
</feature>
<dbReference type="EMBL" id="OU963865">
    <property type="protein sequence ID" value="CAH0387918.1"/>
    <property type="molecule type" value="Genomic_DNA"/>
</dbReference>
<dbReference type="InterPro" id="IPR046471">
    <property type="entry name" value="IntS14_C"/>
</dbReference>
<accession>A0A9P0F4N0</accession>
<name>A0A9P0F4N0_BEMTA</name>
<feature type="domain" description="Integrator complex subunit 14 C-terminal" evidence="8">
    <location>
        <begin position="384"/>
        <end position="486"/>
    </location>
</feature>
<dbReference type="OrthoDB" id="2374335at2759"/>
<keyword evidence="3" id="KW-0539">Nucleus</keyword>
<feature type="compositionally biased region" description="Polar residues" evidence="5">
    <location>
        <begin position="476"/>
        <end position="489"/>
    </location>
</feature>
<gene>
    <name evidence="9" type="ORF">BEMITA_LOCUS6876</name>
</gene>
<sequence>MPTVIVLDVSLSMACPVANSESGEVYTRLQLAVKGINSLLDYLALHCKLEFVALMTYSSLVDVINPFTRDFDQIKSKLSQIIELDKTCYEPVLTAINGFVLREWGSSTPCQVLLVTDGSPGIGPTSLKNIVQSPTIPLPFSFPGKLTALTISTPNDDLTHLEKLVELAGKESCVLRPHSDPTAVNVASMFLSMAEENYSSFTGQLVCGNLRSKISLSPTPLPYIKPTDFEMITVSMSNTIEICGFLDLSDVASPAAVSRHLVLPETNSTYNYPVKVNPNSESDDENADDGKAPSFCVLLHGALKVENMAALCQLGPDWFGILYSWADSKKKSNLMLTVLEPGSNSVPWLGNFNYLGLPKNRELEPDELFPIKPAEKRSYAQNFVVWINHASLLSDIQKIVRHARKIPDKTQHFYKELNKVRRVAISYGFIELLDRLASTLDTECTCLPGGAHPDCALQLTHAATALRKSHSRDPKNNIQPLRTSFSARD</sequence>
<dbReference type="Gene3D" id="3.40.50.410">
    <property type="entry name" value="von Willebrand factor, type A domain"/>
    <property type="match status" value="1"/>
</dbReference>
<dbReference type="InterPro" id="IPR039841">
    <property type="entry name" value="INTS14"/>
</dbReference>
<dbReference type="Proteomes" id="UP001152759">
    <property type="component" value="Chromosome 4"/>
</dbReference>
<dbReference type="PANTHER" id="PTHR13532">
    <property type="match status" value="1"/>
</dbReference>
<dbReference type="AlphaFoldDB" id="A0A9P0F4N0"/>
<dbReference type="CDD" id="cd00198">
    <property type="entry name" value="vWFA"/>
    <property type="match status" value="1"/>
</dbReference>
<dbReference type="SUPFAM" id="SSF53300">
    <property type="entry name" value="vWA-like"/>
    <property type="match status" value="1"/>
</dbReference>
<feature type="region of interest" description="Disordered" evidence="5">
    <location>
        <begin position="468"/>
        <end position="489"/>
    </location>
</feature>
<evidence type="ECO:0000313" key="10">
    <source>
        <dbReference type="Proteomes" id="UP001152759"/>
    </source>
</evidence>
<dbReference type="Pfam" id="PF20504">
    <property type="entry name" value="IntS14_C"/>
    <property type="match status" value="1"/>
</dbReference>
<comment type="similarity">
    <text evidence="4">Belongs to the Integrator subunit 14 family.</text>
</comment>
<evidence type="ECO:0000259" key="7">
    <source>
        <dbReference type="Pfam" id="PF19435"/>
    </source>
</evidence>
<dbReference type="Pfam" id="PF19435">
    <property type="entry name" value="IntS14_b-barrel"/>
    <property type="match status" value="1"/>
</dbReference>
<dbReference type="PANTHER" id="PTHR13532:SF3">
    <property type="entry name" value="INTEGRATOR COMPLEX SUBUNIT 14"/>
    <property type="match status" value="1"/>
</dbReference>
<evidence type="ECO:0000256" key="2">
    <source>
        <dbReference type="ARBA" id="ARBA00016816"/>
    </source>
</evidence>
<evidence type="ECO:0000259" key="8">
    <source>
        <dbReference type="Pfam" id="PF20504"/>
    </source>
</evidence>
<protein>
    <recommendedName>
        <fullName evidence="2">Integrator complex subunit 14</fullName>
    </recommendedName>
</protein>
<dbReference type="InterPro" id="IPR045814">
    <property type="entry name" value="IntS14_b-barrel"/>
</dbReference>
<dbReference type="InterPro" id="IPR036465">
    <property type="entry name" value="vWFA_dom_sf"/>
</dbReference>
<dbReference type="Pfam" id="PF13519">
    <property type="entry name" value="VWA_2"/>
    <property type="match status" value="1"/>
</dbReference>
<evidence type="ECO:0000313" key="9">
    <source>
        <dbReference type="EMBL" id="CAH0387918.1"/>
    </source>
</evidence>
<dbReference type="KEGG" id="btab:109031232"/>